<dbReference type="Proteomes" id="UP000681722">
    <property type="component" value="Unassembled WGS sequence"/>
</dbReference>
<dbReference type="Gene3D" id="3.40.50.1460">
    <property type="match status" value="1"/>
</dbReference>
<accession>A0A815IBU5</accession>
<dbReference type="OrthoDB" id="412369at2759"/>
<evidence type="ECO:0000259" key="1">
    <source>
        <dbReference type="PROSITE" id="PS50208"/>
    </source>
</evidence>
<comment type="caution">
    <text evidence="2">The sequence shown here is derived from an EMBL/GenBank/DDBJ whole genome shotgun (WGS) entry which is preliminary data.</text>
</comment>
<proteinExistence type="predicted"/>
<evidence type="ECO:0000313" key="4">
    <source>
        <dbReference type="Proteomes" id="UP000663829"/>
    </source>
</evidence>
<dbReference type="SUPFAM" id="SSF52129">
    <property type="entry name" value="Caspase-like"/>
    <property type="match status" value="1"/>
</dbReference>
<feature type="domain" description="Caspase family p20" evidence="1">
    <location>
        <begin position="9"/>
        <end position="142"/>
    </location>
</feature>
<dbReference type="InterPro" id="IPR011600">
    <property type="entry name" value="Pept_C14_caspase"/>
</dbReference>
<dbReference type="AlphaFoldDB" id="A0A815IBU5"/>
<dbReference type="EMBL" id="CAJOBC010070368">
    <property type="protein sequence ID" value="CAF4240591.1"/>
    <property type="molecule type" value="Genomic_DNA"/>
</dbReference>
<dbReference type="Pfam" id="PF00656">
    <property type="entry name" value="Peptidase_C14"/>
    <property type="match status" value="1"/>
</dbReference>
<dbReference type="Proteomes" id="UP000663829">
    <property type="component" value="Unassembled WGS sequence"/>
</dbReference>
<dbReference type="InterPro" id="IPR001309">
    <property type="entry name" value="Pept_C14_p20"/>
</dbReference>
<name>A0A815IBU5_9BILA</name>
<dbReference type="GO" id="GO:0004197">
    <property type="term" value="F:cysteine-type endopeptidase activity"/>
    <property type="evidence" value="ECO:0007669"/>
    <property type="project" value="InterPro"/>
</dbReference>
<protein>
    <recommendedName>
        <fullName evidence="1">Caspase family p20 domain-containing protein</fullName>
    </recommendedName>
</protein>
<organism evidence="2 4">
    <name type="scientific">Didymodactylos carnosus</name>
    <dbReference type="NCBI Taxonomy" id="1234261"/>
    <lineage>
        <taxon>Eukaryota</taxon>
        <taxon>Metazoa</taxon>
        <taxon>Spiralia</taxon>
        <taxon>Gnathifera</taxon>
        <taxon>Rotifera</taxon>
        <taxon>Eurotatoria</taxon>
        <taxon>Bdelloidea</taxon>
        <taxon>Philodinida</taxon>
        <taxon>Philodinidae</taxon>
        <taxon>Didymodactylos</taxon>
    </lineage>
</organism>
<evidence type="ECO:0000313" key="3">
    <source>
        <dbReference type="EMBL" id="CAF4240591.1"/>
    </source>
</evidence>
<keyword evidence="4" id="KW-1185">Reference proteome</keyword>
<dbReference type="GO" id="GO:0006508">
    <property type="term" value="P:proteolysis"/>
    <property type="evidence" value="ECO:0007669"/>
    <property type="project" value="InterPro"/>
</dbReference>
<dbReference type="PROSITE" id="PS50208">
    <property type="entry name" value="CASPASE_P20"/>
    <property type="match status" value="1"/>
</dbReference>
<dbReference type="InterPro" id="IPR052039">
    <property type="entry name" value="Caspase-related_regulators"/>
</dbReference>
<reference evidence="2" key="1">
    <citation type="submission" date="2021-02" db="EMBL/GenBank/DDBJ databases">
        <authorList>
            <person name="Nowell W R."/>
        </authorList>
    </citation>
    <scope>NUCLEOTIDE SEQUENCE</scope>
</reference>
<dbReference type="PANTHER" id="PTHR22576">
    <property type="entry name" value="MUCOSA ASSOCIATED LYMPHOID TISSUE LYMPHOMA TRANSLOCATION PROTEIN 1/PARACASPASE"/>
    <property type="match status" value="1"/>
</dbReference>
<dbReference type="PANTHER" id="PTHR22576:SF37">
    <property type="entry name" value="MUCOSA-ASSOCIATED LYMPHOID TISSUE LYMPHOMA TRANSLOCATION PROTEIN 1"/>
    <property type="match status" value="1"/>
</dbReference>
<sequence length="324" mass="36992">MAKSVSMPKRKLALVIGIDNYEENYGRPQLVNPVRDADSMGNTLSEIGFTVTSTKNKKYVPLKRDIDDFVRLLKPLDLVVFFFAGHAVRWEDQNFLLPANNRNLTKENMTERAINAQLVLEAMMARDPFATIFFLDCCRVYEYRHRDLPDPGRRGPAAGVEDEFIPRGGFKQMPTTFGSLIVYACKEGTSASDNQLEENGLFTKYLLRYIVRPNETIHDILYDVMREVHEVSRGRQQPFYNGSLKEKVYLYTDNEHKGLSSTSSAGTKHVLKGLRTTSADKEGASDDNDDALEAFRKRGSSDVYLNKEQFEDEVRNYCKKNGWP</sequence>
<gene>
    <name evidence="2" type="ORF">GPM918_LOCUS31413</name>
    <name evidence="3" type="ORF">SRO942_LOCUS32057</name>
</gene>
<dbReference type="EMBL" id="CAJNOQ010015447">
    <property type="protein sequence ID" value="CAF1361660.1"/>
    <property type="molecule type" value="Genomic_DNA"/>
</dbReference>
<dbReference type="InterPro" id="IPR029030">
    <property type="entry name" value="Caspase-like_dom_sf"/>
</dbReference>
<evidence type="ECO:0000313" key="2">
    <source>
        <dbReference type="EMBL" id="CAF1361660.1"/>
    </source>
</evidence>